<keyword evidence="1" id="KW-0732">Signal</keyword>
<dbReference type="CDD" id="cd00198">
    <property type="entry name" value="vWFA"/>
    <property type="match status" value="1"/>
</dbReference>
<dbReference type="InterPro" id="IPR002035">
    <property type="entry name" value="VWF_A"/>
</dbReference>
<dbReference type="Gene3D" id="3.40.50.1820">
    <property type="entry name" value="alpha/beta hydrolase"/>
    <property type="match status" value="1"/>
</dbReference>
<evidence type="ECO:0000259" key="2">
    <source>
        <dbReference type="PROSITE" id="PS50234"/>
    </source>
</evidence>
<dbReference type="RefSeq" id="WP_253008621.1">
    <property type="nucleotide sequence ID" value="NZ_CP141727.1"/>
</dbReference>
<dbReference type="Pfam" id="PF13519">
    <property type="entry name" value="VWA_2"/>
    <property type="match status" value="1"/>
</dbReference>
<dbReference type="PROSITE" id="PS50234">
    <property type="entry name" value="VWFA"/>
    <property type="match status" value="1"/>
</dbReference>
<dbReference type="SMART" id="SM00327">
    <property type="entry name" value="VWA"/>
    <property type="match status" value="1"/>
</dbReference>
<evidence type="ECO:0000313" key="3">
    <source>
        <dbReference type="EMBL" id="MDG6146304.1"/>
    </source>
</evidence>
<comment type="caution">
    <text evidence="3">The sequence shown here is derived from an EMBL/GenBank/DDBJ whole genome shotgun (WGS) entry which is preliminary data.</text>
</comment>
<evidence type="ECO:0000313" key="4">
    <source>
        <dbReference type="Proteomes" id="UP001153199"/>
    </source>
</evidence>
<keyword evidence="4" id="KW-1185">Reference proteome</keyword>
<dbReference type="InterPro" id="IPR029058">
    <property type="entry name" value="AB_hydrolase_fold"/>
</dbReference>
<organism evidence="3 4">
    <name type="scientific">Lactococcus formosensis</name>
    <dbReference type="NCBI Taxonomy" id="1281486"/>
    <lineage>
        <taxon>Bacteria</taxon>
        <taxon>Bacillati</taxon>
        <taxon>Bacillota</taxon>
        <taxon>Bacilli</taxon>
        <taxon>Lactobacillales</taxon>
        <taxon>Streptococcaceae</taxon>
        <taxon>Lactococcus</taxon>
    </lineage>
</organism>
<protein>
    <submittedName>
        <fullName evidence="3">VWA domain-containing protein</fullName>
    </submittedName>
</protein>
<feature type="signal peptide" evidence="1">
    <location>
        <begin position="1"/>
        <end position="18"/>
    </location>
</feature>
<gene>
    <name evidence="3" type="ORF">NF717_11695</name>
</gene>
<dbReference type="Gene3D" id="3.40.50.410">
    <property type="entry name" value="von Willebrand factor, type A domain"/>
    <property type="match status" value="1"/>
</dbReference>
<dbReference type="Proteomes" id="UP001153199">
    <property type="component" value="Unassembled WGS sequence"/>
</dbReference>
<evidence type="ECO:0000256" key="1">
    <source>
        <dbReference type="SAM" id="SignalP"/>
    </source>
</evidence>
<dbReference type="AlphaFoldDB" id="A0A9X4P6R0"/>
<name>A0A9X4P6R0_9LACT</name>
<dbReference type="SUPFAM" id="SSF53474">
    <property type="entry name" value="alpha/beta-Hydrolases"/>
    <property type="match status" value="1"/>
</dbReference>
<feature type="chain" id="PRO_5040944270" evidence="1">
    <location>
        <begin position="19"/>
        <end position="802"/>
    </location>
</feature>
<dbReference type="SUPFAM" id="SSF53300">
    <property type="entry name" value="vWA-like"/>
    <property type="match status" value="1"/>
</dbReference>
<reference evidence="3" key="1">
    <citation type="submission" date="2022-06" db="EMBL/GenBank/DDBJ databases">
        <title>Lactococcus from bovine mastitis in China.</title>
        <authorList>
            <person name="Lin Y."/>
            <person name="Han B."/>
        </authorList>
    </citation>
    <scope>NUCLEOTIDE SEQUENCE</scope>
    <source>
        <strain evidence="3">Ningxia-I-26</strain>
    </source>
</reference>
<sequence length="802" mass="90932">MFKNLCLLLFVLCQPIFFGTRVSATAVKDLDLSISLPEVQRQKISFEAPDDSKRNQYSIFLMDSSRSMGGRSVKQTKDMVGKFVKESGASKQEHHIALVSFGDEATLLQDFTPDEKQLLSALEKIETQGKTNLYSGLKRAEQLLQEVNDAGQKNIFIISDRTPTTGEKVNTGKYGSKDIYSYHFANAADNLAQKMKDEQQISFRTFVFMDKIADSTKAFARTFFQNIQTDGAFDFKDVQDMDFVFKSKEAGKDFQSGTFNYGSAPAGKDGKDSQAVYHYSDSYFEQSAYAYRQEKNCPYDPRLATMSLNLELAAWSSIQEKNYLLKNRNAKNLLEEIGFEKFQTNHHFQERPSKDSIGAVIAQKKLTVKEEDYTLIALAIRGGGYEAEWASNLTLGRSGEHHGFRAASEKVLTFLDQYLKEHKVTGKIKLWINGYSRAAAVTNLTAGALNKGRKLASGELKAEDMYAFCFETPAGTLKGTGNRDGRHDNIVNVINVNDVVTKVGPEVYPFEFARYGKDSLLPDKETLSVSDYEAAKNRMEGELKKLDSNLSYKLEEFKAKKISILDIFDGLIVDDPKGKGMNKSLDDIIDKFAVERIKHRNKYVNVYQEDIRILAELYFTTRVEGREKLTRSLFKNLVTSMMLGSDATKVKKIVVDWLRTMGLVNHSEVRIESLAETFRELVFKFMIKHPNLSVTLVSNLDPVAQAHHPDLCLAWLRAQDENYQKEKIETPEPSKTSKRILIAGDVDIKVKRETGEMEDYSTDKVMELSTSAAEKTRQSLSKPARRQRWIIRYRPLTTRTEV</sequence>
<dbReference type="InterPro" id="IPR036465">
    <property type="entry name" value="vWFA_dom_sf"/>
</dbReference>
<dbReference type="EMBL" id="JAMWFV010000047">
    <property type="protein sequence ID" value="MDG6146304.1"/>
    <property type="molecule type" value="Genomic_DNA"/>
</dbReference>
<accession>A0A9X4P6R0</accession>
<proteinExistence type="predicted"/>
<feature type="domain" description="VWFA" evidence="2">
    <location>
        <begin position="57"/>
        <end position="227"/>
    </location>
</feature>